<evidence type="ECO:0008006" key="3">
    <source>
        <dbReference type="Google" id="ProtNLM"/>
    </source>
</evidence>
<dbReference type="RefSeq" id="WP_220301876.1">
    <property type="nucleotide sequence ID" value="NZ_JAEUAW010000015.1"/>
</dbReference>
<comment type="caution">
    <text evidence="1">The sequence shown here is derived from an EMBL/GenBank/DDBJ whole genome shotgun (WGS) entry which is preliminary data.</text>
</comment>
<accession>A0ABS7HQC1</accession>
<evidence type="ECO:0000313" key="2">
    <source>
        <dbReference type="Proteomes" id="UP001196843"/>
    </source>
</evidence>
<dbReference type="Proteomes" id="UP001196843">
    <property type="component" value="Unassembled WGS sequence"/>
</dbReference>
<name>A0ABS7HQC1_9MICO</name>
<keyword evidence="2" id="KW-1185">Reference proteome</keyword>
<gene>
    <name evidence="1" type="ORF">JNB62_15870</name>
</gene>
<dbReference type="EMBL" id="JAEUAW010000015">
    <property type="protein sequence ID" value="MBW9095164.1"/>
    <property type="molecule type" value="Genomic_DNA"/>
</dbReference>
<organism evidence="1 2">
    <name type="scientific">Microbacterium jejuense</name>
    <dbReference type="NCBI Taxonomy" id="1263637"/>
    <lineage>
        <taxon>Bacteria</taxon>
        <taxon>Bacillati</taxon>
        <taxon>Actinomycetota</taxon>
        <taxon>Actinomycetes</taxon>
        <taxon>Micrococcales</taxon>
        <taxon>Microbacteriaceae</taxon>
        <taxon>Microbacterium</taxon>
    </lineage>
</organism>
<evidence type="ECO:0000313" key="1">
    <source>
        <dbReference type="EMBL" id="MBW9095164.1"/>
    </source>
</evidence>
<proteinExistence type="predicted"/>
<protein>
    <recommendedName>
        <fullName evidence="3">Homeodomain-like domain-containing protein</fullName>
    </recommendedName>
</protein>
<sequence>MTCPADHKHDHTCYIQHGCRDDACKAYRRDYQYWYRHMVAAGRQDVLRSIIDARGARRRLQALTAIGWSQRALAHRLGVSHDQVHVWLYADRVTFATHEAVATLYDTLSDREPPQTNRAEKRQASYARTVARRNDWARPIDWDDIDLDDAPQTGEPVDVDEVAVQLVVDEGTYVPLTRAERHIAVTALNGRRYNDQEIAHMLRVSDRTIQRDREYLGLPAHPEPYEERFAA</sequence>
<reference evidence="1 2" key="1">
    <citation type="journal article" date="2021" name="MBio">
        <title>Poor Competitiveness of Bradyrhizobium in Pigeon Pea Root Colonization in Indian Soils.</title>
        <authorList>
            <person name="Chalasani D."/>
            <person name="Basu A."/>
            <person name="Pullabhotla S.V.S.R.N."/>
            <person name="Jorrin B."/>
            <person name="Neal A.L."/>
            <person name="Poole P.S."/>
            <person name="Podile A.R."/>
            <person name="Tkacz A."/>
        </authorList>
    </citation>
    <scope>NUCLEOTIDE SEQUENCE [LARGE SCALE GENOMIC DNA]</scope>
    <source>
        <strain evidence="1 2">HU14</strain>
    </source>
</reference>